<dbReference type="Proteomes" id="UP000291380">
    <property type="component" value="Unassembled WGS sequence"/>
</dbReference>
<keyword evidence="1" id="KW-0812">Transmembrane</keyword>
<evidence type="ECO:0000256" key="1">
    <source>
        <dbReference type="SAM" id="Phobius"/>
    </source>
</evidence>
<sequence>MTHKLQLERPLQLIQITLAVLWIYQGLVPKILFQSSAEIGIWQAIGLELHLAKIAVALSGLIEIGFGCTFLIWQKAVFIHQFNILGLSGLLLLIMFTDPLQLTTAFNPVIMNIAMIAISMIAIQLLNFRTQQA</sequence>
<proteinExistence type="predicted"/>
<dbReference type="EMBL" id="SJOA01000018">
    <property type="protein sequence ID" value="TCB57392.1"/>
    <property type="molecule type" value="Genomic_DNA"/>
</dbReference>
<protein>
    <recommendedName>
        <fullName evidence="4">DoxX-like family protein</fullName>
    </recommendedName>
</protein>
<keyword evidence="1" id="KW-1133">Transmembrane helix</keyword>
<dbReference type="InterPro" id="IPR025695">
    <property type="entry name" value="DoxX-like"/>
</dbReference>
<accession>A0A4R0EJT6</accession>
<keyword evidence="1" id="KW-0472">Membrane</keyword>
<evidence type="ECO:0000313" key="2">
    <source>
        <dbReference type="EMBL" id="TCB57392.1"/>
    </source>
</evidence>
<feature type="transmembrane region" description="Helical" evidence="1">
    <location>
        <begin position="54"/>
        <end position="73"/>
    </location>
</feature>
<reference evidence="2 3" key="1">
    <citation type="submission" date="2019-02" db="EMBL/GenBank/DDBJ databases">
        <title>High diversity of culturable Acinetobacter species in natural soil and water ecosystems.</title>
        <authorList>
            <person name="Radolfova-Krizova L."/>
            <person name="Nemec A."/>
        </authorList>
    </citation>
    <scope>NUCLEOTIDE SEQUENCE [LARGE SCALE GENOMIC DNA]</scope>
    <source>
        <strain evidence="2 3">ANC 4281</strain>
    </source>
</reference>
<feature type="transmembrane region" description="Helical" evidence="1">
    <location>
        <begin position="79"/>
        <end position="97"/>
    </location>
</feature>
<dbReference type="OrthoDB" id="6199084at2"/>
<comment type="caution">
    <text evidence="2">The sequence shown here is derived from an EMBL/GenBank/DDBJ whole genome shotgun (WGS) entry which is preliminary data.</text>
</comment>
<feature type="transmembrane region" description="Helical" evidence="1">
    <location>
        <begin position="12"/>
        <end position="33"/>
    </location>
</feature>
<gene>
    <name evidence="2" type="ORF">E0H85_12670</name>
</gene>
<name>A0A4R0EJT6_9GAMM</name>
<organism evidence="2 3">
    <name type="scientific">Acinetobacter terrae</name>
    <dbReference type="NCBI Taxonomy" id="2731247"/>
    <lineage>
        <taxon>Bacteria</taxon>
        <taxon>Pseudomonadati</taxon>
        <taxon>Pseudomonadota</taxon>
        <taxon>Gammaproteobacteria</taxon>
        <taxon>Moraxellales</taxon>
        <taxon>Moraxellaceae</taxon>
        <taxon>Acinetobacter</taxon>
        <taxon>Acinetobacter Taxon 24</taxon>
    </lineage>
</organism>
<dbReference type="AlphaFoldDB" id="A0A4R0EJT6"/>
<dbReference type="RefSeq" id="WP_131271749.1">
    <property type="nucleotide sequence ID" value="NZ_SJOA01000018.1"/>
</dbReference>
<feature type="transmembrane region" description="Helical" evidence="1">
    <location>
        <begin position="109"/>
        <end position="128"/>
    </location>
</feature>
<evidence type="ECO:0008006" key="4">
    <source>
        <dbReference type="Google" id="ProtNLM"/>
    </source>
</evidence>
<evidence type="ECO:0000313" key="3">
    <source>
        <dbReference type="Proteomes" id="UP000291380"/>
    </source>
</evidence>
<dbReference type="Pfam" id="PF13781">
    <property type="entry name" value="DoxX_3"/>
    <property type="match status" value="1"/>
</dbReference>